<accession>L7JUQ6</accession>
<evidence type="ECO:0000259" key="1">
    <source>
        <dbReference type="PROSITE" id="PS50989"/>
    </source>
</evidence>
<proteinExistence type="predicted"/>
<dbReference type="EC" id="6.4.1.4" evidence="2"/>
<dbReference type="InterPro" id="IPR011763">
    <property type="entry name" value="COA_CT_C"/>
</dbReference>
<dbReference type="InterPro" id="IPR029045">
    <property type="entry name" value="ClpP/crotonase-like_dom_sf"/>
</dbReference>
<dbReference type="InterPro" id="IPR049076">
    <property type="entry name" value="ACCA"/>
</dbReference>
<dbReference type="InParanoid" id="L7JUQ6"/>
<keyword evidence="3" id="KW-1185">Reference proteome</keyword>
<dbReference type="GO" id="GO:0004658">
    <property type="term" value="F:propionyl-CoA carboxylase activity"/>
    <property type="evidence" value="ECO:0007669"/>
    <property type="project" value="UniProtKB-EC"/>
</dbReference>
<dbReference type="OrthoDB" id="14612at2759"/>
<dbReference type="EMBL" id="JH993984">
    <property type="protein sequence ID" value="ELQ75188.1"/>
    <property type="molecule type" value="Genomic_DNA"/>
</dbReference>
<organism evidence="2 3">
    <name type="scientific">Trachipleistophora hominis</name>
    <name type="common">Microsporidian parasite</name>
    <dbReference type="NCBI Taxonomy" id="72359"/>
    <lineage>
        <taxon>Eukaryota</taxon>
        <taxon>Fungi</taxon>
        <taxon>Fungi incertae sedis</taxon>
        <taxon>Microsporidia</taxon>
        <taxon>Pleistophoridae</taxon>
        <taxon>Trachipleistophora</taxon>
    </lineage>
</organism>
<dbReference type="GO" id="GO:0006633">
    <property type="term" value="P:fatty acid biosynthetic process"/>
    <property type="evidence" value="ECO:0007669"/>
    <property type="project" value="TreeGrafter"/>
</dbReference>
<reference evidence="2 3" key="1">
    <citation type="journal article" date="2012" name="PLoS Pathog.">
        <title>The genome of the obligate intracellular parasite Trachipleistophora hominis: new insights into microsporidian genome dynamics and reductive evolution.</title>
        <authorList>
            <person name="Heinz E."/>
            <person name="Williams T.A."/>
            <person name="Nakjang S."/>
            <person name="Noel C.J."/>
            <person name="Swan D.C."/>
            <person name="Goldberg A.V."/>
            <person name="Harris S.R."/>
            <person name="Weinmaier T."/>
            <person name="Markert S."/>
            <person name="Becher D."/>
            <person name="Bernhardt J."/>
            <person name="Dagan T."/>
            <person name="Hacker C."/>
            <person name="Lucocq J.M."/>
            <person name="Schweder T."/>
            <person name="Rattei T."/>
            <person name="Hall N."/>
            <person name="Hirt R.P."/>
            <person name="Embley T.M."/>
        </authorList>
    </citation>
    <scope>NUCLEOTIDE SEQUENCE [LARGE SCALE GENOMIC DNA]</scope>
</reference>
<dbReference type="VEuPathDB" id="MicrosporidiaDB:THOM_1872"/>
<dbReference type="EC" id="6.3.4.14" evidence="2"/>
<dbReference type="EC" id="6.4.1.3" evidence="2"/>
<dbReference type="GO" id="GO:0003989">
    <property type="term" value="F:acetyl-CoA carboxylase activity"/>
    <property type="evidence" value="ECO:0007669"/>
    <property type="project" value="UniProtKB-EC"/>
</dbReference>
<dbReference type="EC" id="6.4.1.2" evidence="2"/>
<dbReference type="Proteomes" id="UP000011185">
    <property type="component" value="Unassembled WGS sequence"/>
</dbReference>
<evidence type="ECO:0000313" key="3">
    <source>
        <dbReference type="Proteomes" id="UP000011185"/>
    </source>
</evidence>
<dbReference type="PROSITE" id="PS50989">
    <property type="entry name" value="COA_CT_CTER"/>
    <property type="match status" value="1"/>
</dbReference>
<dbReference type="InterPro" id="IPR034733">
    <property type="entry name" value="AcCoA_carboxyl_beta"/>
</dbReference>
<dbReference type="PANTHER" id="PTHR45728">
    <property type="entry name" value="ACETYL-COA CARBOXYLASE, ISOFORM A"/>
    <property type="match status" value="1"/>
</dbReference>
<dbReference type="HOGENOM" id="CLU_1431289_0_0_1"/>
<gene>
    <name evidence="2" type="ORF">THOM_1872</name>
</gene>
<keyword evidence="2" id="KW-0436">Ligase</keyword>
<dbReference type="Pfam" id="PF01039">
    <property type="entry name" value="Carboxyl_trans"/>
    <property type="match status" value="1"/>
</dbReference>
<dbReference type="AlphaFoldDB" id="L7JUQ6"/>
<dbReference type="STRING" id="72359.L7JUQ6"/>
<protein>
    <submittedName>
        <fullName evidence="2">Acetyl-CoA carboxylase</fullName>
        <ecNumber evidence="2">6.3.4.14</ecNumber>
        <ecNumber evidence="2">6.4.1.2</ecNumber>
        <ecNumber evidence="2">6.4.1.3</ecNumber>
        <ecNumber evidence="2">6.4.1.4</ecNumber>
    </submittedName>
</protein>
<dbReference type="PANTHER" id="PTHR45728:SF3">
    <property type="entry name" value="ACETYL-COA CARBOXYLASE"/>
    <property type="match status" value="1"/>
</dbReference>
<feature type="domain" description="CoA carboxyltransferase C-terminal" evidence="1">
    <location>
        <begin position="1"/>
        <end position="190"/>
    </location>
</feature>
<dbReference type="SUPFAM" id="SSF52096">
    <property type="entry name" value="ClpP/crotonase"/>
    <property type="match status" value="1"/>
</dbReference>
<feature type="non-terminal residue" evidence="2">
    <location>
        <position position="1"/>
    </location>
</feature>
<name>L7JUQ6_TRAHO</name>
<dbReference type="Gene3D" id="3.90.226.10">
    <property type="entry name" value="2-enoyl-CoA Hydratase, Chain A, domain 1"/>
    <property type="match status" value="1"/>
</dbReference>
<dbReference type="GO" id="GO:0004485">
    <property type="term" value="F:methylcrotonoyl-CoA carboxylase activity"/>
    <property type="evidence" value="ECO:0007669"/>
    <property type="project" value="UniProtKB-EC"/>
</dbReference>
<dbReference type="GO" id="GO:0004075">
    <property type="term" value="F:biotin carboxylase activity"/>
    <property type="evidence" value="ECO:0007669"/>
    <property type="project" value="UniProtKB-EC"/>
</dbReference>
<evidence type="ECO:0000313" key="2">
    <source>
        <dbReference type="EMBL" id="ELQ75188.1"/>
    </source>
</evidence>
<sequence>DMPVGIIYAYENGTCVLDAPSSEKFSTFIDQINAENLNLIIMANFKGFSGGDTDMKNGILKQGSKIIESLKTFKNKIFVYVGCGWQVRGGTFVILDKFINERIRVFVSMHGRIGIMQPSGLSEVKFKDKCRIKVLERNGLVVNDKNLNELAVKFCELHDHPERMIRKGRVDGMMEIDGLESAIYEYFCGD</sequence>